<dbReference type="InterPro" id="IPR050493">
    <property type="entry name" value="FAD-dep_Monooxygenase_BioMet"/>
</dbReference>
<organism evidence="4 5">
    <name type="scientific">Chrysophaeum taylorii</name>
    <dbReference type="NCBI Taxonomy" id="2483200"/>
    <lineage>
        <taxon>Eukaryota</taxon>
        <taxon>Sar</taxon>
        <taxon>Stramenopiles</taxon>
        <taxon>Ochrophyta</taxon>
        <taxon>Pelagophyceae</taxon>
        <taxon>Pelagomonadales</taxon>
        <taxon>Pelagomonadaceae</taxon>
        <taxon>Chrysophaeum</taxon>
    </lineage>
</organism>
<keyword evidence="1" id="KW-0560">Oxidoreductase</keyword>
<dbReference type="AlphaFoldDB" id="A0AAD7UFS3"/>
<comment type="caution">
    <text evidence="4">The sequence shown here is derived from an EMBL/GenBank/DDBJ whole genome shotgun (WGS) entry which is preliminary data.</text>
</comment>
<keyword evidence="5" id="KW-1185">Reference proteome</keyword>
<dbReference type="GO" id="GO:0071949">
    <property type="term" value="F:FAD binding"/>
    <property type="evidence" value="ECO:0007669"/>
    <property type="project" value="InterPro"/>
</dbReference>
<name>A0AAD7UFS3_9STRA</name>
<reference evidence="4" key="1">
    <citation type="submission" date="2023-01" db="EMBL/GenBank/DDBJ databases">
        <title>Metagenome sequencing of chrysophaentin producing Chrysophaeum taylorii.</title>
        <authorList>
            <person name="Davison J."/>
            <person name="Bewley C."/>
        </authorList>
    </citation>
    <scope>NUCLEOTIDE SEQUENCE</scope>
    <source>
        <strain evidence="4">NIES-1699</strain>
    </source>
</reference>
<dbReference type="PANTHER" id="PTHR13789">
    <property type="entry name" value="MONOOXYGENASE"/>
    <property type="match status" value="1"/>
</dbReference>
<dbReference type="Gene3D" id="3.50.50.60">
    <property type="entry name" value="FAD/NAD(P)-binding domain"/>
    <property type="match status" value="1"/>
</dbReference>
<dbReference type="SUPFAM" id="SSF51905">
    <property type="entry name" value="FAD/NAD(P)-binding domain"/>
    <property type="match status" value="1"/>
</dbReference>
<dbReference type="InterPro" id="IPR002938">
    <property type="entry name" value="FAD-bd"/>
</dbReference>
<dbReference type="PRINTS" id="PR00420">
    <property type="entry name" value="RNGMNOXGNASE"/>
</dbReference>
<dbReference type="InterPro" id="IPR001763">
    <property type="entry name" value="Rhodanese-like_dom"/>
</dbReference>
<dbReference type="Pfam" id="PF01494">
    <property type="entry name" value="FAD_binding_3"/>
    <property type="match status" value="1"/>
</dbReference>
<protein>
    <recommendedName>
        <fullName evidence="3">Rhodanese domain-containing protein</fullName>
    </recommendedName>
</protein>
<evidence type="ECO:0000313" key="4">
    <source>
        <dbReference type="EMBL" id="KAJ8603669.1"/>
    </source>
</evidence>
<evidence type="ECO:0000256" key="2">
    <source>
        <dbReference type="ARBA" id="ARBA00023033"/>
    </source>
</evidence>
<proteinExistence type="predicted"/>
<evidence type="ECO:0000313" key="5">
    <source>
        <dbReference type="Proteomes" id="UP001230188"/>
    </source>
</evidence>
<dbReference type="GO" id="GO:0004497">
    <property type="term" value="F:monooxygenase activity"/>
    <property type="evidence" value="ECO:0007669"/>
    <property type="project" value="UniProtKB-KW"/>
</dbReference>
<dbReference type="PANTHER" id="PTHR13789:SF309">
    <property type="entry name" value="PUTATIVE (AFU_ORTHOLOGUE AFUA_6G14510)-RELATED"/>
    <property type="match status" value="1"/>
</dbReference>
<accession>A0AAD7UFS3</accession>
<dbReference type="PROSITE" id="PS50206">
    <property type="entry name" value="RHODANESE_3"/>
    <property type="match status" value="1"/>
</dbReference>
<gene>
    <name evidence="4" type="ORF">CTAYLR_010032</name>
</gene>
<dbReference type="EMBL" id="JAQMWT010000345">
    <property type="protein sequence ID" value="KAJ8603669.1"/>
    <property type="molecule type" value="Genomic_DNA"/>
</dbReference>
<dbReference type="Proteomes" id="UP001230188">
    <property type="component" value="Unassembled WGS sequence"/>
</dbReference>
<dbReference type="InterPro" id="IPR036188">
    <property type="entry name" value="FAD/NAD-bd_sf"/>
</dbReference>
<evidence type="ECO:0000256" key="1">
    <source>
        <dbReference type="ARBA" id="ARBA00023002"/>
    </source>
</evidence>
<evidence type="ECO:0000259" key="3">
    <source>
        <dbReference type="PROSITE" id="PS50206"/>
    </source>
</evidence>
<sequence length="418" mass="45529">MAAPVDGYEDAAKLLEALPRLGVPLASRSVASKRVVVCGGSVGGLAVAACLRRAGFESVTVLERSVRLGDGAGVGVDDASMGILLGLGVSLESLETTRWIEEVATTGETLFRAPYPYWSTRYADIRRGLAASAGNVRWGSRVVRVEKEYVVLEDGERVAYDALIAADGPRSSTRELVEARELRYAGYTAWRGTVSRPGIRDVLTFVHHESLASHGVLYDIGNGVTNWLVYETRPPSAGAGKTTASVDPREARAFQAVARSEWGEVLGGMIEATDFSEIFRTDVYDLETPLTRLASDDVALVGDAAHAVTPHAAKGSNMAIHDAYVLACAAATASDVTTWLADYSRRREADVSATSRFSRHVGRLRNQGAALRGDFEERVREVPYLALPTDPVFDPVWAVHGTSFYLDHRRRRRRRRHQ</sequence>
<keyword evidence="2" id="KW-0503">Monooxygenase</keyword>
<dbReference type="SUPFAM" id="SSF54373">
    <property type="entry name" value="FAD-linked reductases, C-terminal domain"/>
    <property type="match status" value="1"/>
</dbReference>
<feature type="domain" description="Rhodanese" evidence="3">
    <location>
        <begin position="35"/>
        <end position="77"/>
    </location>
</feature>